<keyword evidence="3" id="KW-1185">Reference proteome</keyword>
<protein>
    <recommendedName>
        <fullName evidence="4">DUF2279 domain-containing protein</fullName>
    </recommendedName>
</protein>
<organism evidence="2 3">
    <name type="scientific">Sphingobium jiangsuense</name>
    <dbReference type="NCBI Taxonomy" id="870476"/>
    <lineage>
        <taxon>Bacteria</taxon>
        <taxon>Pseudomonadati</taxon>
        <taxon>Pseudomonadota</taxon>
        <taxon>Alphaproteobacteria</taxon>
        <taxon>Sphingomonadales</taxon>
        <taxon>Sphingomonadaceae</taxon>
        <taxon>Sphingobium</taxon>
    </lineage>
</organism>
<reference evidence="2 3" key="1">
    <citation type="submission" date="2020-08" db="EMBL/GenBank/DDBJ databases">
        <title>Genomic Encyclopedia of Type Strains, Phase IV (KMG-IV): sequencing the most valuable type-strain genomes for metagenomic binning, comparative biology and taxonomic classification.</title>
        <authorList>
            <person name="Goeker M."/>
        </authorList>
    </citation>
    <scope>NUCLEOTIDE SEQUENCE [LARGE SCALE GENOMIC DNA]</scope>
    <source>
        <strain evidence="2 3">DSM 26189</strain>
    </source>
</reference>
<proteinExistence type="predicted"/>
<gene>
    <name evidence="2" type="ORF">GGR43_000621</name>
</gene>
<evidence type="ECO:0000256" key="1">
    <source>
        <dbReference type="SAM" id="MobiDB-lite"/>
    </source>
</evidence>
<dbReference type="Proteomes" id="UP000571950">
    <property type="component" value="Unassembled WGS sequence"/>
</dbReference>
<evidence type="ECO:0000313" key="3">
    <source>
        <dbReference type="Proteomes" id="UP000571950"/>
    </source>
</evidence>
<evidence type="ECO:0008006" key="4">
    <source>
        <dbReference type="Google" id="ProtNLM"/>
    </source>
</evidence>
<evidence type="ECO:0000313" key="2">
    <source>
        <dbReference type="EMBL" id="MBB3924920.1"/>
    </source>
</evidence>
<feature type="region of interest" description="Disordered" evidence="1">
    <location>
        <begin position="86"/>
        <end position="108"/>
    </location>
</feature>
<dbReference type="InterPro" id="IPR018736">
    <property type="entry name" value="DUF2279_periplasmic_lipo"/>
</dbReference>
<dbReference type="AlphaFoldDB" id="A0A7W6BDJ0"/>
<sequence length="365" mass="40238">MIGLLALCIGFSGNLKAEEAPLRLLPGVEDYSLAEPQDAAFHLPVSAGTQHHGDAQHQPLSSMPSGTACALTSSCFAPLSFAQEAGRHDPPPGHSGPPDSAALPAPAESRYRSFGSQAGAVKWEMAGILAYYTAINGTKLFKDPQWPHFHSEGWFGKSTNNVGIDKLAHSYSAYVVSEILYARLKRKTNDAPGIQFTAAALASATMLYTELWDSIEPTAGWSWEDVAFNSLGAGFSVLRNSVPKLDEKLDFRLMIVPHSGFISTEGKRHFEQQRYFFALKFSGFEGLNKGPLRFLELHAGYYAKDFTLRDREMGIEPKRRIFVGVGINLRELFFRDSRSRVGRAIGEGLDYLQPPYTAIHRHISN</sequence>
<name>A0A7W6BDJ0_9SPHN</name>
<accession>A0A7W6BDJ0</accession>
<dbReference type="Pfam" id="PF10043">
    <property type="entry name" value="DUF2279"/>
    <property type="match status" value="1"/>
</dbReference>
<comment type="caution">
    <text evidence="2">The sequence shown here is derived from an EMBL/GenBank/DDBJ whole genome shotgun (WGS) entry which is preliminary data.</text>
</comment>
<dbReference type="EMBL" id="JACIDT010000002">
    <property type="protein sequence ID" value="MBB3924920.1"/>
    <property type="molecule type" value="Genomic_DNA"/>
</dbReference>